<evidence type="ECO:0000259" key="3">
    <source>
        <dbReference type="PROSITE" id="PS50106"/>
    </source>
</evidence>
<protein>
    <recommendedName>
        <fullName evidence="3">PDZ domain-containing protein</fullName>
    </recommendedName>
</protein>
<name>A0A813GQJ6_POLGL</name>
<keyword evidence="6" id="KW-1185">Reference proteome</keyword>
<dbReference type="InterPro" id="IPR036034">
    <property type="entry name" value="PDZ_sf"/>
</dbReference>
<dbReference type="OrthoDB" id="424257at2759"/>
<dbReference type="GO" id="GO:0051537">
    <property type="term" value="F:2 iron, 2 sulfur cluster binding"/>
    <property type="evidence" value="ECO:0007669"/>
    <property type="project" value="UniProtKB-KW"/>
</dbReference>
<dbReference type="EMBL" id="CAJNNV010028583">
    <property type="protein sequence ID" value="CAE8625117.1"/>
    <property type="molecule type" value="Genomic_DNA"/>
</dbReference>
<keyword evidence="1" id="KW-0408">Iron</keyword>
<sequence>MLLAPLVQPAPTLPLVGSRTAHQLRVPGTRAPEARVACGPTLALFGFAAVAGLGLADRKGRRTARRALSKDEWRARCSNSSGGQVTFDVSVTKPLGVELREFPDRPGVGVAQIMPGGGVSNLNEQVLVKGAEGMWVLEGDEVVAVNGAPCAGGDMDSVVPLIGAADATVTLTLVRNWLKTPKGPIKVVFLPSGDSTSVNRTTPLSEVARSCEEQVRYGCRGGHCGSCWHQEISTGKVFKLCCESVPTNWDNTMPLILKADPQKLGLEDISAPSLV</sequence>
<dbReference type="InterPro" id="IPR036010">
    <property type="entry name" value="2Fe-2S_ferredoxin-like_sf"/>
</dbReference>
<dbReference type="Proteomes" id="UP000626109">
    <property type="component" value="Unassembled WGS sequence"/>
</dbReference>
<dbReference type="AlphaFoldDB" id="A0A813GQJ6"/>
<keyword evidence="1" id="KW-0001">2Fe-2S</keyword>
<feature type="domain" description="PDZ" evidence="3">
    <location>
        <begin position="84"/>
        <end position="177"/>
    </location>
</feature>
<organism evidence="4 6">
    <name type="scientific">Polarella glacialis</name>
    <name type="common">Dinoflagellate</name>
    <dbReference type="NCBI Taxonomy" id="89957"/>
    <lineage>
        <taxon>Eukaryota</taxon>
        <taxon>Sar</taxon>
        <taxon>Alveolata</taxon>
        <taxon>Dinophyceae</taxon>
        <taxon>Suessiales</taxon>
        <taxon>Suessiaceae</taxon>
        <taxon>Polarella</taxon>
    </lineage>
</organism>
<dbReference type="InterPro" id="IPR012675">
    <property type="entry name" value="Beta-grasp_dom_sf"/>
</dbReference>
<evidence type="ECO:0000256" key="1">
    <source>
        <dbReference type="ARBA" id="ARBA00022714"/>
    </source>
</evidence>
<dbReference type="OMA" id="VFRICKM"/>
<dbReference type="InterPro" id="IPR006058">
    <property type="entry name" value="2Fe2S_fd_BS"/>
</dbReference>
<dbReference type="CDD" id="cd00207">
    <property type="entry name" value="fer2"/>
    <property type="match status" value="1"/>
</dbReference>
<evidence type="ECO:0000313" key="6">
    <source>
        <dbReference type="Proteomes" id="UP000654075"/>
    </source>
</evidence>
<dbReference type="PROSITE" id="PS00197">
    <property type="entry name" value="2FE2S_FER_1"/>
    <property type="match status" value="1"/>
</dbReference>
<dbReference type="SUPFAM" id="SSF50156">
    <property type="entry name" value="PDZ domain-like"/>
    <property type="match status" value="1"/>
</dbReference>
<dbReference type="InterPro" id="IPR001041">
    <property type="entry name" value="2Fe-2S_ferredoxin-type"/>
</dbReference>
<evidence type="ECO:0000256" key="2">
    <source>
        <dbReference type="ARBA" id="ARBA00023014"/>
    </source>
</evidence>
<proteinExistence type="predicted"/>
<dbReference type="SUPFAM" id="SSF54292">
    <property type="entry name" value="2Fe-2S ferredoxin-like"/>
    <property type="match status" value="1"/>
</dbReference>
<dbReference type="Gene3D" id="3.10.20.30">
    <property type="match status" value="1"/>
</dbReference>
<dbReference type="Gene3D" id="2.30.42.10">
    <property type="match status" value="1"/>
</dbReference>
<comment type="caution">
    <text evidence="4">The sequence shown here is derived from an EMBL/GenBank/DDBJ whole genome shotgun (WGS) entry which is preliminary data.</text>
</comment>
<dbReference type="EMBL" id="CAJNNW010014089">
    <property type="protein sequence ID" value="CAE8656207.1"/>
    <property type="molecule type" value="Genomic_DNA"/>
</dbReference>
<dbReference type="InterPro" id="IPR001478">
    <property type="entry name" value="PDZ"/>
</dbReference>
<dbReference type="Proteomes" id="UP000654075">
    <property type="component" value="Unassembled WGS sequence"/>
</dbReference>
<accession>A0A813GQJ6</accession>
<keyword evidence="2" id="KW-0411">Iron-sulfur</keyword>
<evidence type="ECO:0000313" key="5">
    <source>
        <dbReference type="EMBL" id="CAE8656207.1"/>
    </source>
</evidence>
<reference evidence="4" key="1">
    <citation type="submission" date="2021-02" db="EMBL/GenBank/DDBJ databases">
        <authorList>
            <person name="Dougan E. K."/>
            <person name="Rhodes N."/>
            <person name="Thang M."/>
            <person name="Chan C."/>
        </authorList>
    </citation>
    <scope>NUCLEOTIDE SEQUENCE</scope>
</reference>
<gene>
    <name evidence="4" type="ORF">PGLA1383_LOCUS42150</name>
    <name evidence="5" type="ORF">PGLA2088_LOCUS12026</name>
</gene>
<dbReference type="PROSITE" id="PS50106">
    <property type="entry name" value="PDZ"/>
    <property type="match status" value="1"/>
</dbReference>
<keyword evidence="1" id="KW-0479">Metal-binding</keyword>
<evidence type="ECO:0000313" key="4">
    <source>
        <dbReference type="EMBL" id="CAE8625117.1"/>
    </source>
</evidence>